<evidence type="ECO:0000313" key="9">
    <source>
        <dbReference type="EMBL" id="GHD04945.1"/>
    </source>
</evidence>
<feature type="transmembrane region" description="Helical" evidence="7">
    <location>
        <begin position="145"/>
        <end position="171"/>
    </location>
</feature>
<organism evidence="9 10">
    <name type="scientific">Zhihengliuella salsuginis</name>
    <dbReference type="NCBI Taxonomy" id="578222"/>
    <lineage>
        <taxon>Bacteria</taxon>
        <taxon>Bacillati</taxon>
        <taxon>Actinomycetota</taxon>
        <taxon>Actinomycetes</taxon>
        <taxon>Micrococcales</taxon>
        <taxon>Micrococcaceae</taxon>
        <taxon>Zhihengliuella</taxon>
    </lineage>
</organism>
<comment type="similarity">
    <text evidence="2">Belongs to the major facilitator superfamily. Nitrate/nitrite porter (TC 2.A.1.8) family.</text>
</comment>
<feature type="transmembrane region" description="Helical" evidence="7">
    <location>
        <begin position="290"/>
        <end position="309"/>
    </location>
</feature>
<dbReference type="SUPFAM" id="SSF103473">
    <property type="entry name" value="MFS general substrate transporter"/>
    <property type="match status" value="1"/>
</dbReference>
<feature type="transmembrane region" description="Helical" evidence="7">
    <location>
        <begin position="257"/>
        <end position="278"/>
    </location>
</feature>
<evidence type="ECO:0000256" key="4">
    <source>
        <dbReference type="ARBA" id="ARBA00022989"/>
    </source>
</evidence>
<feature type="transmembrane region" description="Helical" evidence="7">
    <location>
        <begin position="55"/>
        <end position="77"/>
    </location>
</feature>
<dbReference type="PROSITE" id="PS50850">
    <property type="entry name" value="MFS"/>
    <property type="match status" value="1"/>
</dbReference>
<name>A0ABQ3GIY8_9MICC</name>
<keyword evidence="10" id="KW-1185">Reference proteome</keyword>
<dbReference type="InterPro" id="IPR036259">
    <property type="entry name" value="MFS_trans_sf"/>
</dbReference>
<feature type="transmembrane region" description="Helical" evidence="7">
    <location>
        <begin position="429"/>
        <end position="453"/>
    </location>
</feature>
<protein>
    <submittedName>
        <fullName evidence="9">MFS transporter</fullName>
    </submittedName>
</protein>
<feature type="transmembrane region" description="Helical" evidence="7">
    <location>
        <begin position="354"/>
        <end position="378"/>
    </location>
</feature>
<feature type="transmembrane region" description="Helical" evidence="7">
    <location>
        <begin position="191"/>
        <end position="212"/>
    </location>
</feature>
<feature type="transmembrane region" description="Helical" evidence="7">
    <location>
        <begin position="89"/>
        <end position="107"/>
    </location>
</feature>
<dbReference type="PANTHER" id="PTHR23515">
    <property type="entry name" value="HIGH-AFFINITY NITRATE TRANSPORTER 2.3"/>
    <property type="match status" value="1"/>
</dbReference>
<evidence type="ECO:0000256" key="7">
    <source>
        <dbReference type="SAM" id="Phobius"/>
    </source>
</evidence>
<evidence type="ECO:0000256" key="5">
    <source>
        <dbReference type="ARBA" id="ARBA00023063"/>
    </source>
</evidence>
<keyword evidence="4 7" id="KW-1133">Transmembrane helix</keyword>
<keyword evidence="6 7" id="KW-0472">Membrane</keyword>
<dbReference type="InterPro" id="IPR011701">
    <property type="entry name" value="MFS"/>
</dbReference>
<comment type="caution">
    <text evidence="9">The sequence shown here is derived from an EMBL/GenBank/DDBJ whole genome shotgun (WGS) entry which is preliminary data.</text>
</comment>
<dbReference type="Pfam" id="PF07690">
    <property type="entry name" value="MFS_1"/>
    <property type="match status" value="1"/>
</dbReference>
<accession>A0ABQ3GIY8</accession>
<evidence type="ECO:0000256" key="3">
    <source>
        <dbReference type="ARBA" id="ARBA00022692"/>
    </source>
</evidence>
<dbReference type="InterPro" id="IPR044772">
    <property type="entry name" value="NO3_transporter"/>
</dbReference>
<feature type="transmembrane region" description="Helical" evidence="7">
    <location>
        <begin position="218"/>
        <end position="236"/>
    </location>
</feature>
<dbReference type="RefSeq" id="WP_189349335.1">
    <property type="nucleotide sequence ID" value="NZ_BMXK01000005.1"/>
</dbReference>
<keyword evidence="3 7" id="KW-0812">Transmembrane</keyword>
<evidence type="ECO:0000256" key="2">
    <source>
        <dbReference type="ARBA" id="ARBA00008432"/>
    </source>
</evidence>
<gene>
    <name evidence="9" type="ORF">GCM10008096_13040</name>
</gene>
<dbReference type="InterPro" id="IPR020846">
    <property type="entry name" value="MFS_dom"/>
</dbReference>
<feature type="transmembrane region" description="Helical" evidence="7">
    <location>
        <begin position="329"/>
        <end position="348"/>
    </location>
</feature>
<evidence type="ECO:0000259" key="8">
    <source>
        <dbReference type="PROSITE" id="PS50850"/>
    </source>
</evidence>
<evidence type="ECO:0000256" key="6">
    <source>
        <dbReference type="ARBA" id="ARBA00023136"/>
    </source>
</evidence>
<evidence type="ECO:0000256" key="1">
    <source>
        <dbReference type="ARBA" id="ARBA00004651"/>
    </source>
</evidence>
<reference evidence="10" key="1">
    <citation type="journal article" date="2019" name="Int. J. Syst. Evol. Microbiol.">
        <title>The Global Catalogue of Microorganisms (GCM) 10K type strain sequencing project: providing services to taxonomists for standard genome sequencing and annotation.</title>
        <authorList>
            <consortium name="The Broad Institute Genomics Platform"/>
            <consortium name="The Broad Institute Genome Sequencing Center for Infectious Disease"/>
            <person name="Wu L."/>
            <person name="Ma J."/>
        </authorList>
    </citation>
    <scope>NUCLEOTIDE SEQUENCE [LARGE SCALE GENOMIC DNA]</scope>
    <source>
        <strain evidence="10">KCTC 19466</strain>
    </source>
</reference>
<sequence>MSTTDRTATAQQVAAGRQPATLAMRPGRWVDNWDAEDLHFWDSVGRATAKTNLKWSIFAEFLGFVVWQLWSVTAVFLPQAGFDLTTSQLFWLISIPALVGATLRIPYTFMVARFGGRNWTVVSALLLLVPAAGLGLAVSDPTTPFSVLLLLAATAGVGGGNFASSMANITYFYPAREKGWALGLNAAGGNLGAAVVQLIVPIAVTALAATALNLPLAGWIWVPFILLAAFGARKYMHNLSHARGDISGALAALKEKHLWIISFLYIGTFGSFIGFSAVFPKLIADTFEEFSSFTILTASLSLSFLGPLVGSLSRPYGGRLADRIGGARITVACFAVMALITVAVVLTLPLRSFWLFLGLFLLLFTASGIANGSTYKMIPTVFALQSVDRADGVSAERKASAALGLISAIGAYGGFMIPQALGLSASTTGAYTAAFVGFVAAYVVMMAVTWFFYLRPGTVFARQGV</sequence>
<dbReference type="Proteomes" id="UP000642819">
    <property type="component" value="Unassembled WGS sequence"/>
</dbReference>
<dbReference type="EMBL" id="BMXK01000005">
    <property type="protein sequence ID" value="GHD04945.1"/>
    <property type="molecule type" value="Genomic_DNA"/>
</dbReference>
<proteinExistence type="inferred from homology"/>
<comment type="subcellular location">
    <subcellularLocation>
        <location evidence="1">Cell membrane</location>
        <topology evidence="1">Multi-pass membrane protein</topology>
    </subcellularLocation>
</comment>
<keyword evidence="5" id="KW-0534">Nitrate assimilation</keyword>
<feature type="transmembrane region" description="Helical" evidence="7">
    <location>
        <begin position="399"/>
        <end position="417"/>
    </location>
</feature>
<dbReference type="Gene3D" id="1.20.1250.20">
    <property type="entry name" value="MFS general substrate transporter like domains"/>
    <property type="match status" value="1"/>
</dbReference>
<feature type="transmembrane region" description="Helical" evidence="7">
    <location>
        <begin position="119"/>
        <end position="139"/>
    </location>
</feature>
<feature type="domain" description="Major facilitator superfamily (MFS) profile" evidence="8">
    <location>
        <begin position="52"/>
        <end position="459"/>
    </location>
</feature>
<evidence type="ECO:0000313" key="10">
    <source>
        <dbReference type="Proteomes" id="UP000642819"/>
    </source>
</evidence>
<dbReference type="CDD" id="cd17341">
    <property type="entry name" value="MFS_NRT2_like"/>
    <property type="match status" value="1"/>
</dbReference>